<feature type="chain" id="PRO_5021829958" evidence="1">
    <location>
        <begin position="21"/>
        <end position="498"/>
    </location>
</feature>
<gene>
    <name evidence="2" type="ORF">SAMN06265171_10698</name>
</gene>
<dbReference type="RefSeq" id="WP_142718588.1">
    <property type="nucleotide sequence ID" value="NZ_FXTC01000006.1"/>
</dbReference>
<sequence>MKKIILSLIIASALSIHVNAQIGINTATPASTLDITAKNATGTTTNVDGLLVPRVDRQRAQSMTGIPVSTMIYVNSIGTGAQSGTAANIDTVGYYYFDGTLWTKIKTGSTSSDVNIYNSNGTLTGNRTVTQGANTLAFTGTANNAFSVNGNTLSVDAANNLVGMGTTAPSSVLAVYTRTPGGLTDALSVGINNCKVCNGNAARSITLYNMNRTDDKYIGALDFIPSASATGISGASILGIDRDITNNFAGLQFLTRNATGFAARMTIKSSGNIGMGTDNPRGALDINQGTTNTAGLVLPANQTLSNITNPAGGNIAVGTMIFDLTADCVKVYKPNGWSGCACECVTPPNPDLTAACNGFMLPYRSSGGSASGTVNNLPVDATFSNYTDISQTSFFPLTNCQVTTDTDAYWLARFNPSSSMKIKFSRNVSNIKVYQTASEKYEKFTFVLRNNGVDVTSQILMTKASGGTCNQNFIFNQNSIEDIASALSYGGGIIYNIG</sequence>
<keyword evidence="3" id="KW-1185">Reference proteome</keyword>
<accession>A0A521DWE3</accession>
<dbReference type="Proteomes" id="UP000316916">
    <property type="component" value="Unassembled WGS sequence"/>
</dbReference>
<reference evidence="2 3" key="1">
    <citation type="submission" date="2017-05" db="EMBL/GenBank/DDBJ databases">
        <authorList>
            <person name="Varghese N."/>
            <person name="Submissions S."/>
        </authorList>
    </citation>
    <scope>NUCLEOTIDE SEQUENCE [LARGE SCALE GENOMIC DNA]</scope>
    <source>
        <strain evidence="2 3">DSM 29371</strain>
    </source>
</reference>
<evidence type="ECO:0000256" key="1">
    <source>
        <dbReference type="SAM" id="SignalP"/>
    </source>
</evidence>
<proteinExistence type="predicted"/>
<keyword evidence="1" id="KW-0732">Signal</keyword>
<evidence type="ECO:0000313" key="2">
    <source>
        <dbReference type="EMBL" id="SMO75200.1"/>
    </source>
</evidence>
<feature type="signal peptide" evidence="1">
    <location>
        <begin position="1"/>
        <end position="20"/>
    </location>
</feature>
<evidence type="ECO:0000313" key="3">
    <source>
        <dbReference type="Proteomes" id="UP000316916"/>
    </source>
</evidence>
<organism evidence="2 3">
    <name type="scientific">Chryseobacterium rhizoplanae</name>
    <dbReference type="NCBI Taxonomy" id="1609531"/>
    <lineage>
        <taxon>Bacteria</taxon>
        <taxon>Pseudomonadati</taxon>
        <taxon>Bacteroidota</taxon>
        <taxon>Flavobacteriia</taxon>
        <taxon>Flavobacteriales</taxon>
        <taxon>Weeksellaceae</taxon>
        <taxon>Chryseobacterium group</taxon>
        <taxon>Chryseobacterium</taxon>
    </lineage>
</organism>
<dbReference type="EMBL" id="FXTC01000006">
    <property type="protein sequence ID" value="SMO75200.1"/>
    <property type="molecule type" value="Genomic_DNA"/>
</dbReference>
<protein>
    <submittedName>
        <fullName evidence="2">Uncharacterized protein</fullName>
    </submittedName>
</protein>
<dbReference type="AlphaFoldDB" id="A0A521DWE3"/>
<name>A0A521DWE3_9FLAO</name>